<keyword evidence="2" id="KW-1185">Reference proteome</keyword>
<organism evidence="1 2">
    <name type="scientific">Caerostris extrusa</name>
    <name type="common">Bark spider</name>
    <name type="synonym">Caerostris bankana</name>
    <dbReference type="NCBI Taxonomy" id="172846"/>
    <lineage>
        <taxon>Eukaryota</taxon>
        <taxon>Metazoa</taxon>
        <taxon>Ecdysozoa</taxon>
        <taxon>Arthropoda</taxon>
        <taxon>Chelicerata</taxon>
        <taxon>Arachnida</taxon>
        <taxon>Araneae</taxon>
        <taxon>Araneomorphae</taxon>
        <taxon>Entelegynae</taxon>
        <taxon>Araneoidea</taxon>
        <taxon>Araneidae</taxon>
        <taxon>Caerostris</taxon>
    </lineage>
</organism>
<evidence type="ECO:0000313" key="2">
    <source>
        <dbReference type="Proteomes" id="UP001054945"/>
    </source>
</evidence>
<sequence>MAYHTKKNLAWFALLLETTHYHHYSPRHITYSAEPRVGSDVAGSDISRVWNKADHLPARPATARLHVCHRDRTQRRDPDIKHPGLNPKLHDARQSGILILYCSKCCYGGTYIKAQYTTVRAVSCSRMNLSLCGINAATGAAAG</sequence>
<protein>
    <submittedName>
        <fullName evidence="1">Uncharacterized protein</fullName>
    </submittedName>
</protein>
<dbReference type="AlphaFoldDB" id="A0AAV4QNP6"/>
<proteinExistence type="predicted"/>
<dbReference type="EMBL" id="BPLR01006677">
    <property type="protein sequence ID" value="GIY11663.1"/>
    <property type="molecule type" value="Genomic_DNA"/>
</dbReference>
<comment type="caution">
    <text evidence="1">The sequence shown here is derived from an EMBL/GenBank/DDBJ whole genome shotgun (WGS) entry which is preliminary data.</text>
</comment>
<evidence type="ECO:0000313" key="1">
    <source>
        <dbReference type="EMBL" id="GIY11663.1"/>
    </source>
</evidence>
<dbReference type="Proteomes" id="UP001054945">
    <property type="component" value="Unassembled WGS sequence"/>
</dbReference>
<name>A0AAV4QNP6_CAEEX</name>
<accession>A0AAV4QNP6</accession>
<reference evidence="1 2" key="1">
    <citation type="submission" date="2021-06" db="EMBL/GenBank/DDBJ databases">
        <title>Caerostris extrusa draft genome.</title>
        <authorList>
            <person name="Kono N."/>
            <person name="Arakawa K."/>
        </authorList>
    </citation>
    <scope>NUCLEOTIDE SEQUENCE [LARGE SCALE GENOMIC DNA]</scope>
</reference>
<gene>
    <name evidence="1" type="ORF">CEXT_639981</name>
</gene>